<evidence type="ECO:0000256" key="1">
    <source>
        <dbReference type="ARBA" id="ARBA00022676"/>
    </source>
</evidence>
<dbReference type="GO" id="GO:0009244">
    <property type="term" value="P:lipopolysaccharide core region biosynthetic process"/>
    <property type="evidence" value="ECO:0007669"/>
    <property type="project" value="TreeGrafter"/>
</dbReference>
<keyword evidence="2" id="KW-0808">Transferase</keyword>
<name>A0A2M6X0G7_9BACT</name>
<dbReference type="Pfam" id="PF01075">
    <property type="entry name" value="Glyco_transf_9"/>
    <property type="match status" value="1"/>
</dbReference>
<reference evidence="4" key="1">
    <citation type="submission" date="2017-09" db="EMBL/GenBank/DDBJ databases">
        <title>Depth-based differentiation of microbial function through sediment-hosted aquifers and enrichment of novel symbionts in the deep terrestrial subsurface.</title>
        <authorList>
            <person name="Probst A.J."/>
            <person name="Ladd B."/>
            <person name="Jarett J.K."/>
            <person name="Geller-Mcgrath D.E."/>
            <person name="Sieber C.M.K."/>
            <person name="Emerson J.B."/>
            <person name="Anantharaman K."/>
            <person name="Thomas B.C."/>
            <person name="Malmstrom R."/>
            <person name="Stieglmeier M."/>
            <person name="Klingl A."/>
            <person name="Woyke T."/>
            <person name="Ryan C.M."/>
            <person name="Banfield J.F."/>
        </authorList>
    </citation>
    <scope>NUCLEOTIDE SEQUENCE [LARGE SCALE GENOMIC DNA]</scope>
</reference>
<comment type="caution">
    <text evidence="3">The sequence shown here is derived from an EMBL/GenBank/DDBJ whole genome shotgun (WGS) entry which is preliminary data.</text>
</comment>
<dbReference type="InterPro" id="IPR002201">
    <property type="entry name" value="Glyco_trans_9"/>
</dbReference>
<sequence length="391" mass="43436">MSNNRILLLSLSGIGNYIMHTPFIREVKRQRPNWRLTLWCAPRGQAVFARSNPLIDEVIEFPMQSPFYKDLPLLLRLRQQKISSPFKGNKRDSQYRFDTAVMLSPGQLIKGAAYMFAAGIPQRIAHQYPFRGTSRSGFLLTDSIPEEPDIHDIEQNLNLLPLLGLHLPLVNEARVNSSSPPSLNKRSGQVGYKLDISPEIHQKAAQLLKNLKVMGDKPLIGLHPGSAPDTGYKRWPTDRFAAVARVLLEKYDTRILIFGGPDEKELKERLAAQILLLLKRGKGDAPVTVISSDLLTTAALTQKCSLFISNDSGLMHIAAASNTPTIGLFGPTSEIETGPRGLRSYTLRAPGTKPVYNTEANASLGNNCHESLLQLTTERVLMKAQKILQEE</sequence>
<dbReference type="GO" id="GO:0005829">
    <property type="term" value="C:cytosol"/>
    <property type="evidence" value="ECO:0007669"/>
    <property type="project" value="TreeGrafter"/>
</dbReference>
<dbReference type="InterPro" id="IPR051199">
    <property type="entry name" value="LPS_LOS_Heptosyltrfase"/>
</dbReference>
<dbReference type="Proteomes" id="UP000230731">
    <property type="component" value="Unassembled WGS sequence"/>
</dbReference>
<proteinExistence type="predicted"/>
<evidence type="ECO:0000313" key="3">
    <source>
        <dbReference type="EMBL" id="PIT98546.1"/>
    </source>
</evidence>
<organism evidence="3 4">
    <name type="scientific">Candidatus Andersenbacteria bacterium CG10_big_fil_rev_8_21_14_0_10_54_11</name>
    <dbReference type="NCBI Taxonomy" id="1974485"/>
    <lineage>
        <taxon>Bacteria</taxon>
        <taxon>Candidatus Anderseniibacteriota</taxon>
    </lineage>
</organism>
<protein>
    <recommendedName>
        <fullName evidence="5">Lipopolysaccharide heptosyltransferase II</fullName>
    </recommendedName>
</protein>
<dbReference type="PANTHER" id="PTHR30160">
    <property type="entry name" value="TETRAACYLDISACCHARIDE 4'-KINASE-RELATED"/>
    <property type="match status" value="1"/>
</dbReference>
<evidence type="ECO:0000313" key="4">
    <source>
        <dbReference type="Proteomes" id="UP000230731"/>
    </source>
</evidence>
<dbReference type="SUPFAM" id="SSF53756">
    <property type="entry name" value="UDP-Glycosyltransferase/glycogen phosphorylase"/>
    <property type="match status" value="1"/>
</dbReference>
<dbReference type="PANTHER" id="PTHR30160:SF7">
    <property type="entry name" value="ADP-HEPTOSE--LPS HEPTOSYLTRANSFERASE 2"/>
    <property type="match status" value="1"/>
</dbReference>
<dbReference type="EMBL" id="PEZP01000001">
    <property type="protein sequence ID" value="PIT98546.1"/>
    <property type="molecule type" value="Genomic_DNA"/>
</dbReference>
<accession>A0A2M6X0G7</accession>
<dbReference type="CDD" id="cd03789">
    <property type="entry name" value="GT9_LPS_heptosyltransferase"/>
    <property type="match status" value="1"/>
</dbReference>
<gene>
    <name evidence="3" type="ORF">COT71_00005</name>
</gene>
<keyword evidence="1" id="KW-0328">Glycosyltransferase</keyword>
<dbReference type="GO" id="GO:0008713">
    <property type="term" value="F:ADP-heptose-lipopolysaccharide heptosyltransferase activity"/>
    <property type="evidence" value="ECO:0007669"/>
    <property type="project" value="TreeGrafter"/>
</dbReference>
<dbReference type="Gene3D" id="3.40.50.2000">
    <property type="entry name" value="Glycogen Phosphorylase B"/>
    <property type="match status" value="2"/>
</dbReference>
<evidence type="ECO:0008006" key="5">
    <source>
        <dbReference type="Google" id="ProtNLM"/>
    </source>
</evidence>
<evidence type="ECO:0000256" key="2">
    <source>
        <dbReference type="ARBA" id="ARBA00022679"/>
    </source>
</evidence>
<dbReference type="AlphaFoldDB" id="A0A2M6X0G7"/>